<name>A0AAD4F2P3_9PEZI</name>
<keyword evidence="2" id="KW-0472">Membrane</keyword>
<dbReference type="Proteomes" id="UP001197093">
    <property type="component" value="Unassembled WGS sequence"/>
</dbReference>
<sequence length="176" mass="19420">MWNQGRASDIGPQHAHRNKNTPSSPLPATLEILSPPPLTTARALQPSDMITDVLASLARELDLERRFRPASQTRALRPFERGYWLVDCTPWDADLKRSAWGFLADYLGKGAAGWGTSCRRDAAFSWIRLYCWGGVVGHMYLVLYLMSKRRVLYTGTSWIGADGGAVVVMGARPAGG</sequence>
<feature type="region of interest" description="Disordered" evidence="1">
    <location>
        <begin position="1"/>
        <end position="32"/>
    </location>
</feature>
<dbReference type="EMBL" id="JAHCVI010000001">
    <property type="protein sequence ID" value="KAG7292228.1"/>
    <property type="molecule type" value="Genomic_DNA"/>
</dbReference>
<keyword evidence="4" id="KW-1185">Reference proteome</keyword>
<feature type="transmembrane region" description="Helical" evidence="2">
    <location>
        <begin position="126"/>
        <end position="146"/>
    </location>
</feature>
<proteinExistence type="predicted"/>
<keyword evidence="2" id="KW-0812">Transmembrane</keyword>
<organism evidence="3 4">
    <name type="scientific">Staphylotrichum longicolle</name>
    <dbReference type="NCBI Taxonomy" id="669026"/>
    <lineage>
        <taxon>Eukaryota</taxon>
        <taxon>Fungi</taxon>
        <taxon>Dikarya</taxon>
        <taxon>Ascomycota</taxon>
        <taxon>Pezizomycotina</taxon>
        <taxon>Sordariomycetes</taxon>
        <taxon>Sordariomycetidae</taxon>
        <taxon>Sordariales</taxon>
        <taxon>Chaetomiaceae</taxon>
        <taxon>Staphylotrichum</taxon>
    </lineage>
</organism>
<dbReference type="AlphaFoldDB" id="A0AAD4F2P3"/>
<comment type="caution">
    <text evidence="3">The sequence shown here is derived from an EMBL/GenBank/DDBJ whole genome shotgun (WGS) entry which is preliminary data.</text>
</comment>
<evidence type="ECO:0000256" key="1">
    <source>
        <dbReference type="SAM" id="MobiDB-lite"/>
    </source>
</evidence>
<protein>
    <submittedName>
        <fullName evidence="3">Uncharacterized protein</fullName>
    </submittedName>
</protein>
<reference evidence="3" key="1">
    <citation type="submission" date="2023-02" db="EMBL/GenBank/DDBJ databases">
        <authorList>
            <person name="Palmer J.M."/>
        </authorList>
    </citation>
    <scope>NUCLEOTIDE SEQUENCE</scope>
    <source>
        <strain evidence="3">FW57</strain>
    </source>
</reference>
<gene>
    <name evidence="3" type="ORF">NEMBOFW57_002263</name>
</gene>
<keyword evidence="2" id="KW-1133">Transmembrane helix</keyword>
<accession>A0AAD4F2P3</accession>
<evidence type="ECO:0000313" key="4">
    <source>
        <dbReference type="Proteomes" id="UP001197093"/>
    </source>
</evidence>
<evidence type="ECO:0000313" key="3">
    <source>
        <dbReference type="EMBL" id="KAG7292228.1"/>
    </source>
</evidence>
<evidence type="ECO:0000256" key="2">
    <source>
        <dbReference type="SAM" id="Phobius"/>
    </source>
</evidence>